<accession>A0A501XST1</accession>
<evidence type="ECO:0000313" key="4">
    <source>
        <dbReference type="Proteomes" id="UP000319897"/>
    </source>
</evidence>
<dbReference type="PANTHER" id="PTHR40690:SF1">
    <property type="entry name" value="DUF1611 DOMAIN-CONTAINING PROTEIN"/>
    <property type="match status" value="1"/>
</dbReference>
<feature type="domain" description="D-glutamate N-acetyltransferase-like N-terminal" evidence="2">
    <location>
        <begin position="45"/>
        <end position="123"/>
    </location>
</feature>
<dbReference type="SUPFAM" id="SSF52540">
    <property type="entry name" value="P-loop containing nucleoside triphosphate hydrolases"/>
    <property type="match status" value="1"/>
</dbReference>
<gene>
    <name evidence="3" type="ORF">FJQ54_02435</name>
</gene>
<dbReference type="PIRSF" id="PIRSF026760">
    <property type="entry name" value="UCP026760"/>
    <property type="match status" value="1"/>
</dbReference>
<dbReference type="RefSeq" id="WP_140926775.1">
    <property type="nucleotide sequence ID" value="NZ_VFSU01000011.1"/>
</dbReference>
<dbReference type="PANTHER" id="PTHR40690">
    <property type="entry name" value="GLL3100 PROTEIN"/>
    <property type="match status" value="1"/>
</dbReference>
<dbReference type="Pfam" id="PF07755">
    <property type="entry name" value="DUF1611"/>
    <property type="match status" value="1"/>
</dbReference>
<dbReference type="Proteomes" id="UP000319897">
    <property type="component" value="Unassembled WGS sequence"/>
</dbReference>
<feature type="domain" description="D-glutamate N-acetyltransferase-like C-terminal" evidence="1">
    <location>
        <begin position="130"/>
        <end position="327"/>
    </location>
</feature>
<proteinExistence type="predicted"/>
<dbReference type="InterPro" id="IPR027417">
    <property type="entry name" value="P-loop_NTPase"/>
</dbReference>
<evidence type="ECO:0000259" key="2">
    <source>
        <dbReference type="Pfam" id="PF17396"/>
    </source>
</evidence>
<name>A0A501XST1_9SPHN</name>
<evidence type="ECO:0000259" key="1">
    <source>
        <dbReference type="Pfam" id="PF07755"/>
    </source>
</evidence>
<dbReference type="OrthoDB" id="9778498at2"/>
<dbReference type="Gene3D" id="3.40.50.720">
    <property type="entry name" value="NAD(P)-binding Rossmann-like Domain"/>
    <property type="match status" value="1"/>
</dbReference>
<organism evidence="3 4">
    <name type="scientific">Sandaracinobacter neustonicus</name>
    <dbReference type="NCBI Taxonomy" id="1715348"/>
    <lineage>
        <taxon>Bacteria</taxon>
        <taxon>Pseudomonadati</taxon>
        <taxon>Pseudomonadota</taxon>
        <taxon>Alphaproteobacteria</taxon>
        <taxon>Sphingomonadales</taxon>
        <taxon>Sphingosinicellaceae</taxon>
        <taxon>Sandaracinobacter</taxon>
    </lineage>
</organism>
<evidence type="ECO:0000313" key="3">
    <source>
        <dbReference type="EMBL" id="TPE63731.1"/>
    </source>
</evidence>
<comment type="caution">
    <text evidence="3">The sequence shown here is derived from an EMBL/GenBank/DDBJ whole genome shotgun (WGS) entry which is preliminary data.</text>
</comment>
<dbReference type="Pfam" id="PF17396">
    <property type="entry name" value="DUF1611_N"/>
    <property type="match status" value="1"/>
</dbReference>
<dbReference type="AlphaFoldDB" id="A0A501XST1"/>
<dbReference type="InterPro" id="IPR035086">
    <property type="entry name" value="DgcN-like_C"/>
</dbReference>
<dbReference type="Gene3D" id="3.40.50.300">
    <property type="entry name" value="P-loop containing nucleotide triphosphate hydrolases"/>
    <property type="match status" value="1"/>
</dbReference>
<dbReference type="EMBL" id="VFSU01000011">
    <property type="protein sequence ID" value="TPE63731.1"/>
    <property type="molecule type" value="Genomic_DNA"/>
</dbReference>
<protein>
    <submittedName>
        <fullName evidence="3">DUF1611 domain-containing protein</fullName>
    </submittedName>
</protein>
<reference evidence="3 4" key="1">
    <citation type="submission" date="2019-06" db="EMBL/GenBank/DDBJ databases">
        <authorList>
            <person name="Lee I."/>
            <person name="Jang G.I."/>
            <person name="Hwang C.Y."/>
        </authorList>
    </citation>
    <scope>NUCLEOTIDE SEQUENCE [LARGE SCALE GENOMIC DNA]</scope>
    <source>
        <strain evidence="3 4">PAMC 28131</strain>
    </source>
</reference>
<keyword evidence="4" id="KW-1185">Reference proteome</keyword>
<sequence>MVRKPYLIFVGDASRSAVTKTAEGVRDWAREDCTGQWRQSPGATDLGLPDMAPAEAYAAGARSLLIGIAAIGGRIPDEWVPLLLEALEAGLDIVSGMHGRLSAIPEVAEAAARLGRSLHDVRHSSRSFPVASGRKRSGKRLLTVGTDCALGKKYTALALAAAMKERGVDADFRATGQTGIMISGDGVAIDAVVADFIAGAAETLSPEAAPGHWDVIEGQGAIFHPAYAGVTLGLLHGSQPDALVLCHDPRRTEISMFEGFPIRPLEETMETYLSLARVTNPDARFVGISLNTSGLSEVEANALAASLEAQHGLPVMDPLRFGTERVVEQALA</sequence>
<dbReference type="InterPro" id="IPR035402">
    <property type="entry name" value="DgcN-like_N"/>
</dbReference>
<dbReference type="InterPro" id="IPR011669">
    <property type="entry name" value="DgcN-like"/>
</dbReference>